<organism evidence="2 3">
    <name type="scientific">Clostridium paridis</name>
    <dbReference type="NCBI Taxonomy" id="2803863"/>
    <lineage>
        <taxon>Bacteria</taxon>
        <taxon>Bacillati</taxon>
        <taxon>Bacillota</taxon>
        <taxon>Clostridia</taxon>
        <taxon>Eubacteriales</taxon>
        <taxon>Clostridiaceae</taxon>
        <taxon>Clostridium</taxon>
    </lineage>
</organism>
<protein>
    <submittedName>
        <fullName evidence="2">Uncharacterized protein</fullName>
    </submittedName>
</protein>
<dbReference type="EMBL" id="JAESWA010000017">
    <property type="protein sequence ID" value="MBL4930971.1"/>
    <property type="molecule type" value="Genomic_DNA"/>
</dbReference>
<keyword evidence="1" id="KW-0472">Membrane</keyword>
<keyword evidence="1" id="KW-1133">Transmembrane helix</keyword>
<feature type="transmembrane region" description="Helical" evidence="1">
    <location>
        <begin position="21"/>
        <end position="40"/>
    </location>
</feature>
<dbReference type="Proteomes" id="UP000623681">
    <property type="component" value="Unassembled WGS sequence"/>
</dbReference>
<reference evidence="2" key="1">
    <citation type="submission" date="2021-01" db="EMBL/GenBank/DDBJ databases">
        <title>Genome public.</title>
        <authorList>
            <person name="Liu C."/>
            <person name="Sun Q."/>
        </authorList>
    </citation>
    <scope>NUCLEOTIDE SEQUENCE</scope>
    <source>
        <strain evidence="2">YIM B02565</strain>
    </source>
</reference>
<proteinExistence type="predicted"/>
<dbReference type="RefSeq" id="WP_202766347.1">
    <property type="nucleotide sequence ID" value="NZ_JAESWA010000017.1"/>
</dbReference>
<gene>
    <name evidence="2" type="ORF">JK634_04075</name>
</gene>
<keyword evidence="1" id="KW-0812">Transmembrane</keyword>
<accession>A0A937K214</accession>
<evidence type="ECO:0000313" key="3">
    <source>
        <dbReference type="Proteomes" id="UP000623681"/>
    </source>
</evidence>
<dbReference type="AlphaFoldDB" id="A0A937K214"/>
<comment type="caution">
    <text evidence="2">The sequence shown here is derived from an EMBL/GenBank/DDBJ whole genome shotgun (WGS) entry which is preliminary data.</text>
</comment>
<keyword evidence="3" id="KW-1185">Reference proteome</keyword>
<name>A0A937K214_9CLOT</name>
<sequence>MDKNFKSWSKVRKLGKNKYTVLWILYFIFLINMFIGIGRLMEGKLMFNIQNIIIDSLFGIIGGIIIGKFSWNSSEIKYQKYINENRE</sequence>
<feature type="transmembrane region" description="Helical" evidence="1">
    <location>
        <begin position="52"/>
        <end position="71"/>
    </location>
</feature>
<evidence type="ECO:0000313" key="2">
    <source>
        <dbReference type="EMBL" id="MBL4930971.1"/>
    </source>
</evidence>
<evidence type="ECO:0000256" key="1">
    <source>
        <dbReference type="SAM" id="Phobius"/>
    </source>
</evidence>